<protein>
    <recommendedName>
        <fullName evidence="1">CC2D2A N-terminal C2 domain-containing protein</fullName>
    </recommendedName>
</protein>
<dbReference type="InterPro" id="IPR028928">
    <property type="entry name" value="CC2D2AN-C2"/>
</dbReference>
<reference evidence="2" key="1">
    <citation type="submission" date="2015-04" db="EMBL/GenBank/DDBJ databases">
        <title>The genome sequence of the plant pathogenic Rhizarian Plasmodiophora brassicae reveals insights in its biotrophic life cycle and the origin of chitin synthesis.</title>
        <authorList>
            <person name="Schwelm A."/>
            <person name="Fogelqvist J."/>
            <person name="Knaust A."/>
            <person name="Julke S."/>
            <person name="Lilja T."/>
            <person name="Dhandapani V."/>
            <person name="Bonilla-Rosso G."/>
            <person name="Karlsson M."/>
            <person name="Shevchenko A."/>
            <person name="Choi S.R."/>
            <person name="Kim H.G."/>
            <person name="Park J.Y."/>
            <person name="Lim Y.P."/>
            <person name="Ludwig-Muller J."/>
            <person name="Dixelius C."/>
        </authorList>
    </citation>
    <scope>NUCLEOTIDE SEQUENCE</scope>
    <source>
        <tissue evidence="2">Potato root galls</tissue>
    </source>
</reference>
<dbReference type="PANTHER" id="PTHR20837">
    <property type="entry name" value="CENTROSOMAL PROTEIN-RELATED"/>
    <property type="match status" value="1"/>
</dbReference>
<dbReference type="GO" id="GO:1904491">
    <property type="term" value="P:protein localization to ciliary transition zone"/>
    <property type="evidence" value="ECO:0007669"/>
    <property type="project" value="TreeGrafter"/>
</dbReference>
<evidence type="ECO:0000313" key="2">
    <source>
        <dbReference type="EMBL" id="CRZ03664.1"/>
    </source>
</evidence>
<feature type="domain" description="CC2D2A N-terminal C2" evidence="1">
    <location>
        <begin position="290"/>
        <end position="447"/>
    </location>
</feature>
<name>A0A0H5R614_9EUKA</name>
<dbReference type="GO" id="GO:0035869">
    <property type="term" value="C:ciliary transition zone"/>
    <property type="evidence" value="ECO:0007669"/>
    <property type="project" value="TreeGrafter"/>
</dbReference>
<proteinExistence type="predicted"/>
<dbReference type="AlphaFoldDB" id="A0A0H5R614"/>
<dbReference type="EMBL" id="HACM01003222">
    <property type="protein sequence ID" value="CRZ03664.1"/>
    <property type="molecule type" value="Transcribed_RNA"/>
</dbReference>
<evidence type="ECO:0000259" key="1">
    <source>
        <dbReference type="Pfam" id="PF15625"/>
    </source>
</evidence>
<organism evidence="2">
    <name type="scientific">Spongospora subterranea</name>
    <dbReference type="NCBI Taxonomy" id="70186"/>
    <lineage>
        <taxon>Eukaryota</taxon>
        <taxon>Sar</taxon>
        <taxon>Rhizaria</taxon>
        <taxon>Endomyxa</taxon>
        <taxon>Phytomyxea</taxon>
        <taxon>Plasmodiophorida</taxon>
        <taxon>Plasmodiophoridae</taxon>
        <taxon>Spongospora</taxon>
    </lineage>
</organism>
<dbReference type="PANTHER" id="PTHR20837:SF0">
    <property type="entry name" value="COILED-COIL AND C2 DOMAIN-CONTAINING PROTEIN 2A"/>
    <property type="match status" value="1"/>
</dbReference>
<dbReference type="Pfam" id="PF15625">
    <property type="entry name" value="CC2D2AN-C2"/>
    <property type="match status" value="1"/>
</dbReference>
<dbReference type="InterPro" id="IPR052434">
    <property type="entry name" value="Tectonic-like_complex_comp"/>
</dbReference>
<accession>A0A0H5R614</accession>
<feature type="non-terminal residue" evidence="2">
    <location>
        <position position="1"/>
    </location>
</feature>
<sequence length="511" mass="59151">EGFFIPKAPAVDPDNLEVVAARMMRESGKSEDQYSELTIEPNPLRQTLLRALKDDCDGNGRIPTKFVRPLRIVDSDHWLSMTIDLIRIQLKMHDFFTEEDALSAQVEELYEEYQQRLIVDLYKYHTDQLRSLRELAQHQAGLVAAAADIITVTSKRRQLASTLEQIITSERYKDQEEMETRSLFARLYETWQELKEWRIREAPRLVSTTAPKPSHGYAGTRIRLFVQQFEQDLRQDEINWDFDLRQSVQIRQDLHTLRQQISAESMQAQFDVDQTTAAVQKQMKFHRRPPGQPQYEPILDRTLVITPDDDCSVWEQHRRRQIRNCRMHLALEVNGKKICQTKSESLEFPGFTVPLNVSTELMVLDIPQEIVIHIYRHEGLIYISNLLSNIYVAVPPFGSASSITEYSFAGSSKIVNREGRSDELGLWVSSPNDRVVKGDLVLSVVWKDEARPHGVSQHHDVLTEPKRLSVERLVTGSWTMDLDPNDPRNIEILELQRRAAARQKKSAFLRV</sequence>
<dbReference type="GO" id="GO:1905515">
    <property type="term" value="P:non-motile cilium assembly"/>
    <property type="evidence" value="ECO:0007669"/>
    <property type="project" value="TreeGrafter"/>
</dbReference>